<name>C0PAG3_MAIZE</name>
<accession>C0PAG3</accession>
<dbReference type="AlphaFoldDB" id="C0PAG3"/>
<reference evidence="2" key="1">
    <citation type="journal article" date="2009" name="PLoS Genet.">
        <title>Sequencing, mapping, and analysis of 27,455 maize full-length cDNAs.</title>
        <authorList>
            <person name="Soderlund C."/>
            <person name="Descour A."/>
            <person name="Kudrna D."/>
            <person name="Bomhoff M."/>
            <person name="Boyd L."/>
            <person name="Currie J."/>
            <person name="Angelova A."/>
            <person name="Collura K."/>
            <person name="Wissotski M."/>
            <person name="Ashley E."/>
            <person name="Morrow D."/>
            <person name="Fernandes J."/>
            <person name="Walbot V."/>
            <person name="Yu Y."/>
        </authorList>
    </citation>
    <scope>NUCLEOTIDE SEQUENCE</scope>
    <source>
        <strain evidence="2">B73</strain>
    </source>
</reference>
<feature type="region of interest" description="Disordered" evidence="1">
    <location>
        <begin position="16"/>
        <end position="51"/>
    </location>
</feature>
<proteinExistence type="evidence at transcript level"/>
<dbReference type="EMBL" id="BT065282">
    <property type="protein sequence ID" value="ACN31158.1"/>
    <property type="molecule type" value="mRNA"/>
</dbReference>
<organism evidence="2">
    <name type="scientific">Zea mays</name>
    <name type="common">Maize</name>
    <dbReference type="NCBI Taxonomy" id="4577"/>
    <lineage>
        <taxon>Eukaryota</taxon>
        <taxon>Viridiplantae</taxon>
        <taxon>Streptophyta</taxon>
        <taxon>Embryophyta</taxon>
        <taxon>Tracheophyta</taxon>
        <taxon>Spermatophyta</taxon>
        <taxon>Magnoliopsida</taxon>
        <taxon>Liliopsida</taxon>
        <taxon>Poales</taxon>
        <taxon>Poaceae</taxon>
        <taxon>PACMAD clade</taxon>
        <taxon>Panicoideae</taxon>
        <taxon>Andropogonodae</taxon>
        <taxon>Andropogoneae</taxon>
        <taxon>Tripsacinae</taxon>
        <taxon>Zea</taxon>
    </lineage>
</organism>
<dbReference type="RefSeq" id="NP_001168949.1">
    <property type="nucleotide sequence ID" value="NM_001175478.1"/>
</dbReference>
<protein>
    <submittedName>
        <fullName evidence="2">Uncharacterized protein</fullName>
    </submittedName>
</protein>
<evidence type="ECO:0000256" key="1">
    <source>
        <dbReference type="SAM" id="MobiDB-lite"/>
    </source>
</evidence>
<feature type="compositionally biased region" description="Low complexity" evidence="1">
    <location>
        <begin position="16"/>
        <end position="31"/>
    </location>
</feature>
<dbReference type="GeneID" id="100382768"/>
<feature type="compositionally biased region" description="Basic residues" evidence="1">
    <location>
        <begin position="32"/>
        <end position="48"/>
    </location>
</feature>
<dbReference type="KEGG" id="zma:100382768"/>
<sequence length="105" mass="11911">MVIGSILPASVLNSFRRGSSVSSSQQSVPRSSGKKKARENKKPRPKKIFRIENKRGPKKEFGWLGSAGKSAYRSISYTERPVIWSVELEYYRVVTAISLHLRRTD</sequence>
<evidence type="ECO:0000313" key="2">
    <source>
        <dbReference type="EMBL" id="ACN31158.1"/>
    </source>
</evidence>
<reference evidence="2" key="2">
    <citation type="submission" date="2012-06" db="EMBL/GenBank/DDBJ databases">
        <authorList>
            <person name="Yu Y."/>
            <person name="Currie J."/>
            <person name="Lomeli R."/>
            <person name="Angelova A."/>
            <person name="Collura K."/>
            <person name="Wissotski M."/>
            <person name="Campos D."/>
            <person name="Kudrna D."/>
            <person name="Golser W."/>
            <person name="Ashely E."/>
            <person name="Descour A."/>
            <person name="Fernandes J."/>
            <person name="Soderlund C."/>
            <person name="Walbot V."/>
        </authorList>
    </citation>
    <scope>NUCLEOTIDE SEQUENCE</scope>
    <source>
        <strain evidence="2">B73</strain>
    </source>
</reference>